<evidence type="ECO:0000313" key="3">
    <source>
        <dbReference type="Proteomes" id="UP000249203"/>
    </source>
</evidence>
<name>A0A327X328_9GAMM</name>
<dbReference type="EMBL" id="PIPK01000001">
    <property type="protein sequence ID" value="RUO28327.1"/>
    <property type="molecule type" value="Genomic_DNA"/>
</dbReference>
<dbReference type="Proteomes" id="UP000249203">
    <property type="component" value="Unassembled WGS sequence"/>
</dbReference>
<gene>
    <name evidence="1" type="ORF">B0I24_101113</name>
    <name evidence="2" type="ORF">CWE07_00540</name>
</gene>
<dbReference type="Proteomes" id="UP000287865">
    <property type="component" value="Unassembled WGS sequence"/>
</dbReference>
<evidence type="ECO:0000313" key="1">
    <source>
        <dbReference type="EMBL" id="RAK01490.1"/>
    </source>
</evidence>
<evidence type="ECO:0000313" key="4">
    <source>
        <dbReference type="Proteomes" id="UP000287865"/>
    </source>
</evidence>
<keyword evidence="4" id="KW-1185">Reference proteome</keyword>
<reference evidence="1 3" key="2">
    <citation type="submission" date="2018-06" db="EMBL/GenBank/DDBJ databases">
        <title>Genomic Encyclopedia of Type Strains, Phase III (KMG-III): the genomes of soil and plant-associated and newly described type strains.</title>
        <authorList>
            <person name="Whitman W."/>
        </authorList>
    </citation>
    <scope>NUCLEOTIDE SEQUENCE [LARGE SCALE GENOMIC DNA]</scope>
    <source>
        <strain evidence="1 3">CGMCC 1.15366</strain>
    </source>
</reference>
<evidence type="ECO:0000313" key="2">
    <source>
        <dbReference type="EMBL" id="RUO28327.1"/>
    </source>
</evidence>
<dbReference type="AlphaFoldDB" id="A0A327X328"/>
<reference evidence="2 4" key="1">
    <citation type="journal article" date="2018" name="Front. Microbiol.">
        <title>Genome-Based Analysis Reveals the Taxonomy and Diversity of the Family Idiomarinaceae.</title>
        <authorList>
            <person name="Liu Y."/>
            <person name="Lai Q."/>
            <person name="Shao Z."/>
        </authorList>
    </citation>
    <scope>NUCLEOTIDE SEQUENCE [LARGE SCALE GENOMIC DNA]</scope>
    <source>
        <strain evidence="2 4">CF12-14</strain>
    </source>
</reference>
<protein>
    <submittedName>
        <fullName evidence="1">Uncharacterized protein</fullName>
    </submittedName>
</protein>
<comment type="caution">
    <text evidence="1">The sequence shown here is derived from an EMBL/GenBank/DDBJ whole genome shotgun (WGS) entry which is preliminary data.</text>
</comment>
<proteinExistence type="predicted"/>
<sequence>MLGAAFFVAVAAWVLWQISPWAHGIHWWGDWLWVWPLLLLASWQLAYLKPPWLPAQHLVLCETGELADYRIQRALVTPVWLALRLTRCQSAPDAFDYLRLPATLKNADQVWVWLFVSQVSAADWVRFQRISRYCQRLGLSARR</sequence>
<dbReference type="EMBL" id="QLMD01000001">
    <property type="protein sequence ID" value="RAK01490.1"/>
    <property type="molecule type" value="Genomic_DNA"/>
</dbReference>
<accession>A0A327X328</accession>
<organism evidence="1 3">
    <name type="scientific">Aliidiomarina maris</name>
    <dbReference type="NCBI Taxonomy" id="531312"/>
    <lineage>
        <taxon>Bacteria</taxon>
        <taxon>Pseudomonadati</taxon>
        <taxon>Pseudomonadota</taxon>
        <taxon>Gammaproteobacteria</taxon>
        <taxon>Alteromonadales</taxon>
        <taxon>Idiomarinaceae</taxon>
        <taxon>Aliidiomarina</taxon>
    </lineage>
</organism>